<dbReference type="EC" id="2.7.13.3" evidence="2"/>
<evidence type="ECO:0000256" key="7">
    <source>
        <dbReference type="SAM" id="Coils"/>
    </source>
</evidence>
<dbReference type="Gene3D" id="1.10.287.130">
    <property type="match status" value="1"/>
</dbReference>
<feature type="domain" description="PAS" evidence="9">
    <location>
        <begin position="26"/>
        <end position="64"/>
    </location>
</feature>
<reference evidence="10" key="2">
    <citation type="journal article" date="2024" name="Antonie Van Leeuwenhoek">
        <title>Roseihalotalea indica gen. nov., sp. nov., a halophilic Bacteroidetes from mesopelagic Southwest Indian Ocean with higher carbohydrate metabolic potential.</title>
        <authorList>
            <person name="Chen B."/>
            <person name="Zhang M."/>
            <person name="Lin D."/>
            <person name="Ye J."/>
            <person name="Tang K."/>
        </authorList>
    </citation>
    <scope>NUCLEOTIDE SEQUENCE</scope>
    <source>
        <strain evidence="10">TK19036</strain>
    </source>
</reference>
<evidence type="ECO:0000256" key="5">
    <source>
        <dbReference type="ARBA" id="ARBA00022777"/>
    </source>
</evidence>
<dbReference type="PRINTS" id="PR00344">
    <property type="entry name" value="BCTRLSENSOR"/>
</dbReference>
<dbReference type="GO" id="GO:0016020">
    <property type="term" value="C:membrane"/>
    <property type="evidence" value="ECO:0007669"/>
    <property type="project" value="UniProtKB-SubCell"/>
</dbReference>
<evidence type="ECO:0000256" key="3">
    <source>
        <dbReference type="ARBA" id="ARBA00022553"/>
    </source>
</evidence>
<evidence type="ECO:0000313" key="10">
    <source>
        <dbReference type="EMBL" id="WKN38717.1"/>
    </source>
</evidence>
<dbReference type="SUPFAM" id="SSF55785">
    <property type="entry name" value="PYP-like sensor domain (PAS domain)"/>
    <property type="match status" value="1"/>
</dbReference>
<dbReference type="AlphaFoldDB" id="A0AA49GQM4"/>
<dbReference type="CDD" id="cd00130">
    <property type="entry name" value="PAS"/>
    <property type="match status" value="1"/>
</dbReference>
<evidence type="ECO:0000259" key="8">
    <source>
        <dbReference type="PROSITE" id="PS50109"/>
    </source>
</evidence>
<dbReference type="InterPro" id="IPR036890">
    <property type="entry name" value="HATPase_C_sf"/>
</dbReference>
<evidence type="ECO:0000256" key="4">
    <source>
        <dbReference type="ARBA" id="ARBA00022679"/>
    </source>
</evidence>
<dbReference type="GO" id="GO:0005524">
    <property type="term" value="F:ATP binding"/>
    <property type="evidence" value="ECO:0007669"/>
    <property type="project" value="UniProtKB-KW"/>
</dbReference>
<dbReference type="SMART" id="SM00388">
    <property type="entry name" value="HisKA"/>
    <property type="match status" value="1"/>
</dbReference>
<dbReference type="FunFam" id="3.30.565.10:FF:000006">
    <property type="entry name" value="Sensor histidine kinase WalK"/>
    <property type="match status" value="1"/>
</dbReference>
<dbReference type="InterPro" id="IPR005467">
    <property type="entry name" value="His_kinase_dom"/>
</dbReference>
<dbReference type="SUPFAM" id="SSF55874">
    <property type="entry name" value="ATPase domain of HSP90 chaperone/DNA topoisomerase II/histidine kinase"/>
    <property type="match status" value="1"/>
</dbReference>
<dbReference type="InterPro" id="IPR036097">
    <property type="entry name" value="HisK_dim/P_sf"/>
</dbReference>
<dbReference type="GO" id="GO:0007234">
    <property type="term" value="P:osmosensory signaling via phosphorelay pathway"/>
    <property type="evidence" value="ECO:0007669"/>
    <property type="project" value="TreeGrafter"/>
</dbReference>
<keyword evidence="3" id="KW-0597">Phosphoprotein</keyword>
<dbReference type="PROSITE" id="PS50112">
    <property type="entry name" value="PAS"/>
    <property type="match status" value="1"/>
</dbReference>
<dbReference type="CDD" id="cd00082">
    <property type="entry name" value="HisKA"/>
    <property type="match status" value="1"/>
</dbReference>
<dbReference type="InterPro" id="IPR004358">
    <property type="entry name" value="Sig_transdc_His_kin-like_C"/>
</dbReference>
<evidence type="ECO:0000256" key="6">
    <source>
        <dbReference type="ARBA" id="ARBA00023136"/>
    </source>
</evidence>
<comment type="catalytic activity">
    <reaction evidence="1">
        <text>ATP + protein L-histidine = ADP + protein N-phospho-L-histidine.</text>
        <dbReference type="EC" id="2.7.13.3"/>
    </reaction>
</comment>
<dbReference type="Gene3D" id="3.30.450.20">
    <property type="entry name" value="PAS domain"/>
    <property type="match status" value="1"/>
</dbReference>
<dbReference type="Pfam" id="PF02518">
    <property type="entry name" value="HATPase_c"/>
    <property type="match status" value="1"/>
</dbReference>
<proteinExistence type="predicted"/>
<evidence type="ECO:0000256" key="1">
    <source>
        <dbReference type="ARBA" id="ARBA00000085"/>
    </source>
</evidence>
<dbReference type="GO" id="GO:0000155">
    <property type="term" value="F:phosphorelay sensor kinase activity"/>
    <property type="evidence" value="ECO:0007669"/>
    <property type="project" value="InterPro"/>
</dbReference>
<organism evidence="10">
    <name type="scientific">Roseihalotalea indica</name>
    <dbReference type="NCBI Taxonomy" id="2867963"/>
    <lineage>
        <taxon>Bacteria</taxon>
        <taxon>Pseudomonadati</taxon>
        <taxon>Bacteroidota</taxon>
        <taxon>Cytophagia</taxon>
        <taxon>Cytophagales</taxon>
        <taxon>Catalimonadaceae</taxon>
        <taxon>Roseihalotalea</taxon>
    </lineage>
</organism>
<dbReference type="SMART" id="SM00091">
    <property type="entry name" value="PAS"/>
    <property type="match status" value="1"/>
</dbReference>
<protein>
    <recommendedName>
        <fullName evidence="2">histidine kinase</fullName>
        <ecNumber evidence="2">2.7.13.3</ecNumber>
    </recommendedName>
</protein>
<keyword evidence="5" id="KW-0418">Kinase</keyword>
<keyword evidence="7" id="KW-0175">Coiled coil</keyword>
<dbReference type="PANTHER" id="PTHR42878:SF15">
    <property type="entry name" value="BACTERIOPHYTOCHROME"/>
    <property type="match status" value="1"/>
</dbReference>
<dbReference type="SUPFAM" id="SSF47384">
    <property type="entry name" value="Homodimeric domain of signal transducing histidine kinase"/>
    <property type="match status" value="1"/>
</dbReference>
<dbReference type="PROSITE" id="PS50109">
    <property type="entry name" value="HIS_KIN"/>
    <property type="match status" value="1"/>
</dbReference>
<dbReference type="GO" id="GO:0030295">
    <property type="term" value="F:protein kinase activator activity"/>
    <property type="evidence" value="ECO:0007669"/>
    <property type="project" value="TreeGrafter"/>
</dbReference>
<name>A0AA49GQM4_9BACT</name>
<dbReference type="Pfam" id="PF13426">
    <property type="entry name" value="PAS_9"/>
    <property type="match status" value="1"/>
</dbReference>
<keyword evidence="10" id="KW-0547">Nucleotide-binding</keyword>
<dbReference type="SMART" id="SM00387">
    <property type="entry name" value="HATPase_c"/>
    <property type="match status" value="1"/>
</dbReference>
<accession>A0AA49GQM4</accession>
<evidence type="ECO:0000256" key="2">
    <source>
        <dbReference type="ARBA" id="ARBA00012438"/>
    </source>
</evidence>
<dbReference type="InterPro" id="IPR000014">
    <property type="entry name" value="PAS"/>
</dbReference>
<dbReference type="InterPro" id="IPR003594">
    <property type="entry name" value="HATPase_dom"/>
</dbReference>
<gene>
    <name evidence="10" type="ORF">K4G66_08375</name>
</gene>
<sequence length="385" mass="43348">MMEEKQTVLELIQFRHMLTEADHCTILLLNKAGIIEGWNESAEKMMGYEASEVIDQSFDLFLEDKEQLLLLLKQAREQNRAESSGWITRKNDDRFWGKIVITTIPDSPDKISGFTGFIQDLSSAQTQTVISANSAEEISGQTEDLEKINLKLQREITNYKREVQAITYAVSHDLQAPLRAITGYSDILQEDYKEKLDDEGVHILGVITRNVSRTNQLIKEILDFSRLNRRNIAPQILDMNQVFVGAYDKLKASEPTSRIIEFQLNELPAGYGDPVMIDRVVTNLLSNALKFTRTQEAATITVTGHTDNNVSIYSVQDNGVGFDDRYKDKLFEIFQRLHKGDEFEGLGMGLAIVQQVIHNHGGTVGGTGQPGQGASFFFTLPLIDK</sequence>
<dbReference type="EMBL" id="CP120682">
    <property type="protein sequence ID" value="WKN38717.1"/>
    <property type="molecule type" value="Genomic_DNA"/>
</dbReference>
<keyword evidence="10" id="KW-0067">ATP-binding</keyword>
<dbReference type="PANTHER" id="PTHR42878">
    <property type="entry name" value="TWO-COMPONENT HISTIDINE KINASE"/>
    <property type="match status" value="1"/>
</dbReference>
<dbReference type="InterPro" id="IPR003661">
    <property type="entry name" value="HisK_dim/P_dom"/>
</dbReference>
<feature type="coiled-coil region" evidence="7">
    <location>
        <begin position="135"/>
        <end position="162"/>
    </location>
</feature>
<dbReference type="GO" id="GO:0000156">
    <property type="term" value="F:phosphorelay response regulator activity"/>
    <property type="evidence" value="ECO:0007669"/>
    <property type="project" value="TreeGrafter"/>
</dbReference>
<reference evidence="10" key="1">
    <citation type="journal article" date="2023" name="Comput. Struct. Biotechnol. J.">
        <title>Discovery of a novel marine Bacteroidetes with a rich repertoire of carbohydrate-active enzymes.</title>
        <authorList>
            <person name="Chen B."/>
            <person name="Liu G."/>
            <person name="Chen Q."/>
            <person name="Wang H."/>
            <person name="Liu L."/>
            <person name="Tang K."/>
        </authorList>
    </citation>
    <scope>NUCLEOTIDE SEQUENCE</scope>
    <source>
        <strain evidence="10">TK19036</strain>
    </source>
</reference>
<feature type="domain" description="Histidine kinase" evidence="8">
    <location>
        <begin position="169"/>
        <end position="384"/>
    </location>
</feature>
<dbReference type="InterPro" id="IPR035965">
    <property type="entry name" value="PAS-like_dom_sf"/>
</dbReference>
<dbReference type="NCBIfam" id="TIGR00229">
    <property type="entry name" value="sensory_box"/>
    <property type="match status" value="1"/>
</dbReference>
<evidence type="ECO:0000259" key="9">
    <source>
        <dbReference type="PROSITE" id="PS50112"/>
    </source>
</evidence>
<keyword evidence="6" id="KW-0472">Membrane</keyword>
<dbReference type="Pfam" id="PF00512">
    <property type="entry name" value="HisKA"/>
    <property type="match status" value="1"/>
</dbReference>
<keyword evidence="4" id="KW-0808">Transferase</keyword>
<dbReference type="InterPro" id="IPR050351">
    <property type="entry name" value="BphY/WalK/GraS-like"/>
</dbReference>
<dbReference type="Gene3D" id="3.30.565.10">
    <property type="entry name" value="Histidine kinase-like ATPase, C-terminal domain"/>
    <property type="match status" value="1"/>
</dbReference>